<sequence length="157" mass="16527">MAPRTLLLSAHCQPRLACAHQFISLPAWGFFFLLGRSSPAARMASLGKLVLVSGLAFLVLGAQDHVKHGSAEASAGGLFITAAAAAYPAAPPEVISSPDQQLLYREEAGERPPIPPSGPSDHFNGEVSSEKPASGRTDGRRLIGKKRACLEEGSRDL</sequence>
<dbReference type="EMBL" id="OZ075112">
    <property type="protein sequence ID" value="CAL4966454.1"/>
    <property type="molecule type" value="Genomic_DNA"/>
</dbReference>
<protein>
    <submittedName>
        <fullName evidence="2">Uncharacterized protein</fullName>
    </submittedName>
</protein>
<keyword evidence="3" id="KW-1185">Reference proteome</keyword>
<reference evidence="2" key="1">
    <citation type="submission" date="2024-10" db="EMBL/GenBank/DDBJ databases">
        <authorList>
            <person name="Ryan C."/>
        </authorList>
    </citation>
    <scope>NUCLEOTIDE SEQUENCE [LARGE SCALE GENOMIC DNA]</scope>
</reference>
<accession>A0ABC8ZT94</accession>
<proteinExistence type="predicted"/>
<gene>
    <name evidence="2" type="ORF">URODEC1_LOCUS47801</name>
</gene>
<evidence type="ECO:0000313" key="3">
    <source>
        <dbReference type="Proteomes" id="UP001497457"/>
    </source>
</evidence>
<dbReference type="AlphaFoldDB" id="A0ABC8ZT94"/>
<dbReference type="Proteomes" id="UP001497457">
    <property type="component" value="Chromosome 2b"/>
</dbReference>
<feature type="region of interest" description="Disordered" evidence="1">
    <location>
        <begin position="98"/>
        <end position="157"/>
    </location>
</feature>
<organism evidence="2 3">
    <name type="scientific">Urochloa decumbens</name>
    <dbReference type="NCBI Taxonomy" id="240449"/>
    <lineage>
        <taxon>Eukaryota</taxon>
        <taxon>Viridiplantae</taxon>
        <taxon>Streptophyta</taxon>
        <taxon>Embryophyta</taxon>
        <taxon>Tracheophyta</taxon>
        <taxon>Spermatophyta</taxon>
        <taxon>Magnoliopsida</taxon>
        <taxon>Liliopsida</taxon>
        <taxon>Poales</taxon>
        <taxon>Poaceae</taxon>
        <taxon>PACMAD clade</taxon>
        <taxon>Panicoideae</taxon>
        <taxon>Panicodae</taxon>
        <taxon>Paniceae</taxon>
        <taxon>Melinidinae</taxon>
        <taxon>Urochloa</taxon>
    </lineage>
</organism>
<evidence type="ECO:0000256" key="1">
    <source>
        <dbReference type="SAM" id="MobiDB-lite"/>
    </source>
</evidence>
<feature type="compositionally biased region" description="Basic and acidic residues" evidence="1">
    <location>
        <begin position="148"/>
        <end position="157"/>
    </location>
</feature>
<name>A0ABC8ZT94_9POAL</name>
<evidence type="ECO:0000313" key="2">
    <source>
        <dbReference type="EMBL" id="CAL4966454.1"/>
    </source>
</evidence>